<feature type="transmembrane region" description="Helical" evidence="11">
    <location>
        <begin position="34"/>
        <end position="50"/>
    </location>
</feature>
<sequence>MSVIADARADNWVDRHAPDWAKPYLKLARFDRPVGTWLLLWPCWWSIWLARPVLDLETLRLFVLFGVGAVVMRGAGCTINDIADRNFDGRVERTRHRPIPSGQVSVTGAAIWMGALCLVGLAILLQLSPLAIWLGVGSLGLVAIYPFMKRVTYWPQIWLGLTFNWGALMGWAAASGELGLAPAFLYIGGICWTLGYDTIYAHQDKEDDALIGVKSSALKLGSKTRPALAVFYVGAVVFWGLAAREAGFSHWFLLPFALVIGQFGWQVARVLLDDREDCLRKFKSNILLGAVMMAALIVGGLAA</sequence>
<evidence type="ECO:0000256" key="4">
    <source>
        <dbReference type="ARBA" id="ARBA00022475"/>
    </source>
</evidence>
<evidence type="ECO:0000256" key="1">
    <source>
        <dbReference type="ARBA" id="ARBA00001946"/>
    </source>
</evidence>
<dbReference type="PANTHER" id="PTHR11048:SF28">
    <property type="entry name" value="4-HYDROXYBENZOATE POLYPRENYLTRANSFERASE, MITOCHONDRIAL"/>
    <property type="match status" value="1"/>
</dbReference>
<comment type="caution">
    <text evidence="13">The sequence shown here is derived from an EMBL/GenBank/DDBJ whole genome shotgun (WGS) entry which is preliminary data.</text>
</comment>
<comment type="similarity">
    <text evidence="3 11">Belongs to the UbiA prenyltransferase family.</text>
</comment>
<evidence type="ECO:0000256" key="6">
    <source>
        <dbReference type="ARBA" id="ARBA00022679"/>
    </source>
</evidence>
<dbReference type="CDD" id="cd13959">
    <property type="entry name" value="PT_UbiA_COQ2"/>
    <property type="match status" value="1"/>
</dbReference>
<dbReference type="FunFam" id="1.10.357.140:FF:000003">
    <property type="entry name" value="4-hydroxybenzoate polyprenyltransferase, mitochondrial"/>
    <property type="match status" value="1"/>
</dbReference>
<keyword evidence="6 11" id="KW-0808">Transferase</keyword>
<feature type="transmembrane region" description="Helical" evidence="11">
    <location>
        <begin position="130"/>
        <end position="148"/>
    </location>
</feature>
<feature type="transmembrane region" description="Helical" evidence="11">
    <location>
        <begin position="157"/>
        <end position="174"/>
    </location>
</feature>
<dbReference type="Pfam" id="PF01040">
    <property type="entry name" value="UbiA"/>
    <property type="match status" value="1"/>
</dbReference>
<evidence type="ECO:0000256" key="7">
    <source>
        <dbReference type="ARBA" id="ARBA00022688"/>
    </source>
</evidence>
<dbReference type="InterPro" id="IPR030470">
    <property type="entry name" value="UbiA_prenylTrfase_CS"/>
</dbReference>
<dbReference type="InterPro" id="IPR000537">
    <property type="entry name" value="UbiA_prenyltransferase"/>
</dbReference>
<evidence type="ECO:0000256" key="3">
    <source>
        <dbReference type="ARBA" id="ARBA00005985"/>
    </source>
</evidence>
<evidence type="ECO:0000313" key="14">
    <source>
        <dbReference type="Proteomes" id="UP000229498"/>
    </source>
</evidence>
<dbReference type="PANTHER" id="PTHR11048">
    <property type="entry name" value="PRENYLTRANSFERASES"/>
    <property type="match status" value="1"/>
</dbReference>
<name>A0A2M9G702_9PROT</name>
<comment type="cofactor">
    <cofactor evidence="1 11">
        <name>Mg(2+)</name>
        <dbReference type="ChEBI" id="CHEBI:18420"/>
    </cofactor>
</comment>
<feature type="transmembrane region" description="Helical" evidence="11">
    <location>
        <begin position="62"/>
        <end position="83"/>
    </location>
</feature>
<keyword evidence="5 11" id="KW-0997">Cell inner membrane</keyword>
<evidence type="ECO:0000256" key="11">
    <source>
        <dbReference type="HAMAP-Rule" id="MF_01635"/>
    </source>
</evidence>
<dbReference type="GO" id="GO:0008412">
    <property type="term" value="F:4-hydroxybenzoate polyprenyltransferase activity"/>
    <property type="evidence" value="ECO:0007669"/>
    <property type="project" value="UniProtKB-UniRule"/>
</dbReference>
<dbReference type="PROSITE" id="PS00943">
    <property type="entry name" value="UBIA"/>
    <property type="match status" value="1"/>
</dbReference>
<accession>A0A2M9G702</accession>
<evidence type="ECO:0000313" key="13">
    <source>
        <dbReference type="EMBL" id="PJK31480.1"/>
    </source>
</evidence>
<comment type="subcellular location">
    <subcellularLocation>
        <location evidence="11">Cell inner membrane</location>
        <topology evidence="11">Multi-pass membrane protein</topology>
    </subcellularLocation>
    <subcellularLocation>
        <location evidence="2">Membrane</location>
        <topology evidence="2">Multi-pass membrane protein</topology>
    </subcellularLocation>
</comment>
<proteinExistence type="inferred from homology"/>
<gene>
    <name evidence="11" type="primary">ubiA</name>
    <name evidence="13" type="ORF">CVT23_02065</name>
</gene>
<dbReference type="AlphaFoldDB" id="A0A2M9G702"/>
<dbReference type="HAMAP" id="MF_01635">
    <property type="entry name" value="UbiA"/>
    <property type="match status" value="1"/>
</dbReference>
<keyword evidence="11" id="KW-0460">Magnesium</keyword>
<protein>
    <recommendedName>
        <fullName evidence="11 12">4-hydroxybenzoate octaprenyltransferase</fullName>
        <ecNumber evidence="11 12">2.5.1.39</ecNumber>
    </recommendedName>
    <alternativeName>
        <fullName evidence="11">4-HB polyprenyltransferase</fullName>
    </alternativeName>
</protein>
<dbReference type="GO" id="GO:0005886">
    <property type="term" value="C:plasma membrane"/>
    <property type="evidence" value="ECO:0007669"/>
    <property type="project" value="UniProtKB-SubCell"/>
</dbReference>
<keyword evidence="8 11" id="KW-0812">Transmembrane</keyword>
<evidence type="ECO:0000256" key="12">
    <source>
        <dbReference type="NCBIfam" id="TIGR01474"/>
    </source>
</evidence>
<evidence type="ECO:0000256" key="9">
    <source>
        <dbReference type="ARBA" id="ARBA00022989"/>
    </source>
</evidence>
<feature type="transmembrane region" description="Helical" evidence="11">
    <location>
        <begin position="104"/>
        <end position="124"/>
    </location>
</feature>
<comment type="catalytic activity">
    <reaction evidence="11">
        <text>all-trans-octaprenyl diphosphate + 4-hydroxybenzoate = 4-hydroxy-3-(all-trans-octaprenyl)benzoate + diphosphate</text>
        <dbReference type="Rhea" id="RHEA:27782"/>
        <dbReference type="ChEBI" id="CHEBI:1617"/>
        <dbReference type="ChEBI" id="CHEBI:17879"/>
        <dbReference type="ChEBI" id="CHEBI:33019"/>
        <dbReference type="ChEBI" id="CHEBI:57711"/>
        <dbReference type="EC" id="2.5.1.39"/>
    </reaction>
</comment>
<dbReference type="Proteomes" id="UP000229498">
    <property type="component" value="Unassembled WGS sequence"/>
</dbReference>
<feature type="transmembrane region" description="Helical" evidence="11">
    <location>
        <begin position="248"/>
        <end position="272"/>
    </location>
</feature>
<feature type="transmembrane region" description="Helical" evidence="11">
    <location>
        <begin position="284"/>
        <end position="302"/>
    </location>
</feature>
<dbReference type="GO" id="GO:0006744">
    <property type="term" value="P:ubiquinone biosynthetic process"/>
    <property type="evidence" value="ECO:0007669"/>
    <property type="project" value="UniProtKB-UniRule"/>
</dbReference>
<comment type="pathway">
    <text evidence="11">Cofactor biosynthesis; ubiquinone biosynthesis.</text>
</comment>
<keyword evidence="10 11" id="KW-0472">Membrane</keyword>
<keyword evidence="7 11" id="KW-0831">Ubiquinone biosynthesis</keyword>
<keyword evidence="4 11" id="KW-1003">Cell membrane</keyword>
<dbReference type="InterPro" id="IPR044878">
    <property type="entry name" value="UbiA_sf"/>
</dbReference>
<reference evidence="13 14" key="1">
    <citation type="submission" date="2017-11" db="EMBL/GenBank/DDBJ databases">
        <title>Draft genome sequence of Rhizobiales bacterium SY3-13.</title>
        <authorList>
            <person name="Sun C."/>
        </authorList>
    </citation>
    <scope>NUCLEOTIDE SEQUENCE [LARGE SCALE GENOMIC DNA]</scope>
    <source>
        <strain evidence="13 14">SY3-13</strain>
    </source>
</reference>
<feature type="transmembrane region" description="Helical" evidence="11">
    <location>
        <begin position="224"/>
        <end position="242"/>
    </location>
</feature>
<dbReference type="InterPro" id="IPR006370">
    <property type="entry name" value="HB_polyprenyltransferase-like"/>
</dbReference>
<keyword evidence="9 11" id="KW-1133">Transmembrane helix</keyword>
<dbReference type="EMBL" id="PHIG01000005">
    <property type="protein sequence ID" value="PJK31480.1"/>
    <property type="molecule type" value="Genomic_DNA"/>
</dbReference>
<feature type="transmembrane region" description="Helical" evidence="11">
    <location>
        <begin position="180"/>
        <end position="199"/>
    </location>
</feature>
<dbReference type="RefSeq" id="WP_109793906.1">
    <property type="nucleotide sequence ID" value="NZ_PHIG01000005.1"/>
</dbReference>
<dbReference type="EC" id="2.5.1.39" evidence="11 12"/>
<organism evidence="13 14">
    <name type="scientific">Minwuia thermotolerans</name>
    <dbReference type="NCBI Taxonomy" id="2056226"/>
    <lineage>
        <taxon>Bacteria</taxon>
        <taxon>Pseudomonadati</taxon>
        <taxon>Pseudomonadota</taxon>
        <taxon>Alphaproteobacteria</taxon>
        <taxon>Minwuiales</taxon>
        <taxon>Minwuiaceae</taxon>
        <taxon>Minwuia</taxon>
    </lineage>
</organism>
<dbReference type="NCBIfam" id="TIGR01474">
    <property type="entry name" value="ubiA_proteo"/>
    <property type="match status" value="1"/>
</dbReference>
<dbReference type="Gene3D" id="1.10.357.140">
    <property type="entry name" value="UbiA prenyltransferase"/>
    <property type="match status" value="1"/>
</dbReference>
<comment type="function">
    <text evidence="11">Catalyzes the prenylation of para-hydroxybenzoate (PHB) with an all-trans polyprenyl group. Mediates the second step in the final reaction sequence of ubiquinone-8 (UQ-8) biosynthesis, which is the condensation of the polyisoprenoid side chain with PHB, generating the first membrane-bound Q intermediate 3-octaprenyl-4-hydroxybenzoate.</text>
</comment>
<dbReference type="FunFam" id="1.20.120.1780:FF:000001">
    <property type="entry name" value="4-hydroxybenzoate octaprenyltransferase"/>
    <property type="match status" value="1"/>
</dbReference>
<dbReference type="InterPro" id="IPR039653">
    <property type="entry name" value="Prenyltransferase"/>
</dbReference>
<dbReference type="OrthoDB" id="9782418at2"/>
<evidence type="ECO:0000256" key="2">
    <source>
        <dbReference type="ARBA" id="ARBA00004141"/>
    </source>
</evidence>
<keyword evidence="14" id="KW-1185">Reference proteome</keyword>
<evidence type="ECO:0000256" key="5">
    <source>
        <dbReference type="ARBA" id="ARBA00022519"/>
    </source>
</evidence>
<evidence type="ECO:0000256" key="10">
    <source>
        <dbReference type="ARBA" id="ARBA00023136"/>
    </source>
</evidence>
<dbReference type="UniPathway" id="UPA00232"/>
<evidence type="ECO:0000256" key="8">
    <source>
        <dbReference type="ARBA" id="ARBA00022692"/>
    </source>
</evidence>